<evidence type="ECO:0000256" key="1">
    <source>
        <dbReference type="ARBA" id="ARBA00010211"/>
    </source>
</evidence>
<evidence type="ECO:0000259" key="3">
    <source>
        <dbReference type="Pfam" id="PF01557"/>
    </source>
</evidence>
<comment type="similarity">
    <text evidence="1">Belongs to the FAH family.</text>
</comment>
<dbReference type="SUPFAM" id="SSF56529">
    <property type="entry name" value="FAH"/>
    <property type="match status" value="1"/>
</dbReference>
<evidence type="ECO:0000256" key="2">
    <source>
        <dbReference type="ARBA" id="ARBA00022723"/>
    </source>
</evidence>
<name>A0A6J6QX64_9ZZZZ</name>
<dbReference type="Gene3D" id="3.90.850.10">
    <property type="entry name" value="Fumarylacetoacetase-like, C-terminal domain"/>
    <property type="match status" value="1"/>
</dbReference>
<dbReference type="GO" id="GO:0046872">
    <property type="term" value="F:metal ion binding"/>
    <property type="evidence" value="ECO:0007669"/>
    <property type="project" value="UniProtKB-KW"/>
</dbReference>
<proteinExistence type="inferred from homology"/>
<sequence>MTLRLATVRNRAHFVIGDNSNPRIVDVAKVSNNALPSDPMECLARWSELQAFAQTLDTSSAVAVTLEELDCPVPRPRQMFAIGLNYKKHAAEMGSPLPPLPLVFSKFQSSLNSPAGDVTVVGETVDYESELVIIVGKGGRDIVEANAWQHIAGLCVGQDVSDRGLQYMGSPAQFNMGKSRRGFSPIGPWVTDMTNNPNRDNLHLGCTVNGEKRQDTQTNDMIFDISHIVSYLSTVVELFPGDVIYTGSPFGVGHGHKPPRYMKPGDVVETTLEGVGTIRNRFV</sequence>
<dbReference type="InterPro" id="IPR051121">
    <property type="entry name" value="FAH"/>
</dbReference>
<dbReference type="PANTHER" id="PTHR42796">
    <property type="entry name" value="FUMARYLACETOACETATE HYDROLASE DOMAIN-CONTAINING PROTEIN 2A-RELATED"/>
    <property type="match status" value="1"/>
</dbReference>
<protein>
    <submittedName>
        <fullName evidence="4">Unannotated protein</fullName>
    </submittedName>
</protein>
<dbReference type="PANTHER" id="PTHR42796:SF4">
    <property type="entry name" value="FUMARYLACETOACETATE HYDROLASE DOMAIN-CONTAINING PROTEIN 2A"/>
    <property type="match status" value="1"/>
</dbReference>
<dbReference type="GO" id="GO:0044281">
    <property type="term" value="P:small molecule metabolic process"/>
    <property type="evidence" value="ECO:0007669"/>
    <property type="project" value="UniProtKB-ARBA"/>
</dbReference>
<dbReference type="InterPro" id="IPR036663">
    <property type="entry name" value="Fumarylacetoacetase_C_sf"/>
</dbReference>
<feature type="domain" description="Fumarylacetoacetase-like C-terminal" evidence="3">
    <location>
        <begin position="79"/>
        <end position="282"/>
    </location>
</feature>
<organism evidence="4">
    <name type="scientific">freshwater metagenome</name>
    <dbReference type="NCBI Taxonomy" id="449393"/>
    <lineage>
        <taxon>unclassified sequences</taxon>
        <taxon>metagenomes</taxon>
        <taxon>ecological metagenomes</taxon>
    </lineage>
</organism>
<dbReference type="AlphaFoldDB" id="A0A6J6QX64"/>
<dbReference type="InterPro" id="IPR011234">
    <property type="entry name" value="Fumarylacetoacetase-like_C"/>
</dbReference>
<reference evidence="4" key="1">
    <citation type="submission" date="2020-05" db="EMBL/GenBank/DDBJ databases">
        <authorList>
            <person name="Chiriac C."/>
            <person name="Salcher M."/>
            <person name="Ghai R."/>
            <person name="Kavagutti S V."/>
        </authorList>
    </citation>
    <scope>NUCLEOTIDE SEQUENCE</scope>
</reference>
<evidence type="ECO:0000313" key="4">
    <source>
        <dbReference type="EMBL" id="CAB4714223.1"/>
    </source>
</evidence>
<keyword evidence="2" id="KW-0479">Metal-binding</keyword>
<dbReference type="EMBL" id="CAEZYG010000107">
    <property type="protein sequence ID" value="CAB4714223.1"/>
    <property type="molecule type" value="Genomic_DNA"/>
</dbReference>
<dbReference type="Pfam" id="PF01557">
    <property type="entry name" value="FAA_hydrolase"/>
    <property type="match status" value="1"/>
</dbReference>
<dbReference type="GO" id="GO:0003824">
    <property type="term" value="F:catalytic activity"/>
    <property type="evidence" value="ECO:0007669"/>
    <property type="project" value="InterPro"/>
</dbReference>
<gene>
    <name evidence="4" type="ORF">UFOPK2657_00668</name>
</gene>
<accession>A0A6J6QX64</accession>